<dbReference type="Gene3D" id="3.30.70.2970">
    <property type="entry name" value="Protein of unknown function (DUF541), domain 2"/>
    <property type="match status" value="1"/>
</dbReference>
<dbReference type="Pfam" id="PF04402">
    <property type="entry name" value="SIMPL"/>
    <property type="match status" value="1"/>
</dbReference>
<accession>A0ABN2RD05</accession>
<evidence type="ECO:0008006" key="3">
    <source>
        <dbReference type="Google" id="ProtNLM"/>
    </source>
</evidence>
<dbReference type="Proteomes" id="UP001499854">
    <property type="component" value="Unassembled WGS sequence"/>
</dbReference>
<name>A0ABN2RD05_9ACTN</name>
<proteinExistence type="predicted"/>
<gene>
    <name evidence="1" type="ORF">GCM10009838_26420</name>
</gene>
<dbReference type="Gene3D" id="3.30.110.170">
    <property type="entry name" value="Protein of unknown function (DUF541), domain 1"/>
    <property type="match status" value="1"/>
</dbReference>
<keyword evidence="2" id="KW-1185">Reference proteome</keyword>
<evidence type="ECO:0000313" key="2">
    <source>
        <dbReference type="Proteomes" id="UP001499854"/>
    </source>
</evidence>
<dbReference type="RefSeq" id="WP_344657269.1">
    <property type="nucleotide sequence ID" value="NZ_BAAAQM010000012.1"/>
</dbReference>
<dbReference type="PANTHER" id="PTHR34387">
    <property type="entry name" value="SLR1258 PROTEIN"/>
    <property type="match status" value="1"/>
</dbReference>
<reference evidence="1 2" key="1">
    <citation type="journal article" date="2019" name="Int. J. Syst. Evol. Microbiol.">
        <title>The Global Catalogue of Microorganisms (GCM) 10K type strain sequencing project: providing services to taxonomists for standard genome sequencing and annotation.</title>
        <authorList>
            <consortium name="The Broad Institute Genomics Platform"/>
            <consortium name="The Broad Institute Genome Sequencing Center for Infectious Disease"/>
            <person name="Wu L."/>
            <person name="Ma J."/>
        </authorList>
    </citation>
    <scope>NUCLEOTIDE SEQUENCE [LARGE SCALE GENOMIC DNA]</scope>
    <source>
        <strain evidence="1 2">JCM 16013</strain>
    </source>
</reference>
<dbReference type="PANTHER" id="PTHR34387:SF2">
    <property type="entry name" value="SLR1258 PROTEIN"/>
    <property type="match status" value="1"/>
</dbReference>
<dbReference type="InterPro" id="IPR007497">
    <property type="entry name" value="SIMPL/DUF541"/>
</dbReference>
<protein>
    <recommendedName>
        <fullName evidence="3">SIMPL domain-containing protein</fullName>
    </recommendedName>
</protein>
<dbReference type="EMBL" id="BAAAQM010000012">
    <property type="protein sequence ID" value="GAA1967100.1"/>
    <property type="molecule type" value="Genomic_DNA"/>
</dbReference>
<dbReference type="InterPro" id="IPR052022">
    <property type="entry name" value="26kDa_periplasmic_antigen"/>
</dbReference>
<sequence>MTQQADKPTPTGTPIVVSVRGEATLEADPELCEFAVTVTARARDHRDALEQLTQRNKELLDQVKAEYGGALEKLETGHFSVYPEWRSRKSDKIGPYQGSVRVRIVVKDFAVLGEMVTKLADGEGRSVDGPYWSLRRDSDVYRRARNEAVGEAVRRAHEYAEAVGSTLIELLELADTGMSSSGAPQGRAMYAMAAAPGGSSYAGPPALDLEPQRQTVSAAVEARFSGTQPARL</sequence>
<comment type="caution">
    <text evidence="1">The sequence shown here is derived from an EMBL/GenBank/DDBJ whole genome shotgun (WGS) entry which is preliminary data.</text>
</comment>
<evidence type="ECO:0000313" key="1">
    <source>
        <dbReference type="EMBL" id="GAA1967100.1"/>
    </source>
</evidence>
<organism evidence="1 2">
    <name type="scientific">Catenulispora subtropica</name>
    <dbReference type="NCBI Taxonomy" id="450798"/>
    <lineage>
        <taxon>Bacteria</taxon>
        <taxon>Bacillati</taxon>
        <taxon>Actinomycetota</taxon>
        <taxon>Actinomycetes</taxon>
        <taxon>Catenulisporales</taxon>
        <taxon>Catenulisporaceae</taxon>
        <taxon>Catenulispora</taxon>
    </lineage>
</organism>